<dbReference type="PANTHER" id="PTHR31598:SF1">
    <property type="entry name" value="DYNEIN REGULATORY COMPLEX PROTEIN 10"/>
    <property type="match status" value="1"/>
</dbReference>
<evidence type="ECO:0000256" key="4">
    <source>
        <dbReference type="ARBA" id="ARBA00021752"/>
    </source>
</evidence>
<evidence type="ECO:0000256" key="6">
    <source>
        <dbReference type="ARBA" id="ARBA00022846"/>
    </source>
</evidence>
<comment type="similarity">
    <text evidence="3">Belongs to the DRC10 family.</text>
</comment>
<keyword evidence="8" id="KW-0206">Cytoskeleton</keyword>
<keyword evidence="12" id="KW-1185">Reference proteome</keyword>
<feature type="region of interest" description="Disordered" evidence="10">
    <location>
        <begin position="1"/>
        <end position="31"/>
    </location>
</feature>
<evidence type="ECO:0000256" key="1">
    <source>
        <dbReference type="ARBA" id="ARBA00003029"/>
    </source>
</evidence>
<comment type="function">
    <text evidence="1">Component of the nexin-dynein regulatory complex (N-DRC), a key regulator of ciliary/flagellar motility which maintains the alignment and integrity of the distal axoneme and regulates microtubule sliding in motile axonemes.</text>
</comment>
<keyword evidence="7" id="KW-0969">Cilium</keyword>
<evidence type="ECO:0000256" key="3">
    <source>
        <dbReference type="ARBA" id="ARBA00009071"/>
    </source>
</evidence>
<accession>A0ABN7B1P5</accession>
<evidence type="ECO:0000256" key="5">
    <source>
        <dbReference type="ARBA" id="ARBA00022490"/>
    </source>
</evidence>
<reference evidence="11 12" key="1">
    <citation type="submission" date="2023-09" db="EMBL/GenBank/DDBJ databases">
        <title>Nesidiocoris tenuis whole genome shotgun sequence.</title>
        <authorList>
            <person name="Shibata T."/>
            <person name="Shimoda M."/>
            <person name="Kobayashi T."/>
            <person name="Uehara T."/>
        </authorList>
    </citation>
    <scope>NUCLEOTIDE SEQUENCE [LARGE SCALE GENOMIC DNA]</scope>
    <source>
        <strain evidence="11 12">Japan</strain>
    </source>
</reference>
<keyword evidence="9" id="KW-0966">Cell projection</keyword>
<dbReference type="EMBL" id="AP028916">
    <property type="protein sequence ID" value="BES97484.1"/>
    <property type="molecule type" value="Genomic_DNA"/>
</dbReference>
<evidence type="ECO:0000256" key="2">
    <source>
        <dbReference type="ARBA" id="ARBA00004611"/>
    </source>
</evidence>
<keyword evidence="6" id="KW-0282">Flagellum</keyword>
<evidence type="ECO:0000256" key="10">
    <source>
        <dbReference type="SAM" id="MobiDB-lite"/>
    </source>
</evidence>
<sequence>MSQKESKVPLFLRKKSEFSRPADHEKGSGPVFGREGDRLCDCSCMGAEKEIFFKNEKRGNSASRKSLKSLHISDGSLQEESDSYSLFGDKTLTAGSLSQRIEDKLLRKAQERAPPERANVQLEVEKLKKLFNETIKFLEFSMLIPEMAKNDYALLRKILPKPQLVQIKSILEPIGFEACTLFSSGEYEVRRKNFFTESSASSIEKFYSEYKEKESAENQLVESAWTAATMLYEKYQSQPELFPQELMRSVPDHVRELIDSLDKLFNHVLDEMKRSPQEAEEEEIQLSRMYLAFESLGAEMIHLHRNLRPSFEANLRKILEICRDVHGLKEQRRKLNEFLVNSHQRIRSNLEKKTMMYNLEAMKSTKEKMGPRKELIARHHNLVKEDLAEEKNLRVQKYKSEQVLQSVISKYDENMAIRNQKLAHLNEMYEAEMAKMKLMQERYDTQEKIYSLLMDEKNKYEEAELAAKLQDIRRRIAARRIQRFYRGYMAFMLAHGRKKGKGKGRGKKRA</sequence>
<evidence type="ECO:0000313" key="12">
    <source>
        <dbReference type="Proteomes" id="UP001307889"/>
    </source>
</evidence>
<comment type="subcellular location">
    <subcellularLocation>
        <location evidence="2">Cytoplasm</location>
        <location evidence="2">Cytoskeleton</location>
        <location evidence="2">Flagellum axoneme</location>
    </subcellularLocation>
</comment>
<dbReference type="PROSITE" id="PS50096">
    <property type="entry name" value="IQ"/>
    <property type="match status" value="1"/>
</dbReference>
<evidence type="ECO:0000256" key="7">
    <source>
        <dbReference type="ARBA" id="ARBA00023069"/>
    </source>
</evidence>
<evidence type="ECO:0000256" key="8">
    <source>
        <dbReference type="ARBA" id="ARBA00023212"/>
    </source>
</evidence>
<dbReference type="Proteomes" id="UP001307889">
    <property type="component" value="Chromosome 8"/>
</dbReference>
<name>A0ABN7B1P5_9HEMI</name>
<feature type="compositionally biased region" description="Basic and acidic residues" evidence="10">
    <location>
        <begin position="14"/>
        <end position="27"/>
    </location>
</feature>
<dbReference type="InterPro" id="IPR042815">
    <property type="entry name" value="DRC10"/>
</dbReference>
<proteinExistence type="inferred from homology"/>
<evidence type="ECO:0000256" key="9">
    <source>
        <dbReference type="ARBA" id="ARBA00023273"/>
    </source>
</evidence>
<organism evidence="11 12">
    <name type="scientific">Nesidiocoris tenuis</name>
    <dbReference type="NCBI Taxonomy" id="355587"/>
    <lineage>
        <taxon>Eukaryota</taxon>
        <taxon>Metazoa</taxon>
        <taxon>Ecdysozoa</taxon>
        <taxon>Arthropoda</taxon>
        <taxon>Hexapoda</taxon>
        <taxon>Insecta</taxon>
        <taxon>Pterygota</taxon>
        <taxon>Neoptera</taxon>
        <taxon>Paraneoptera</taxon>
        <taxon>Hemiptera</taxon>
        <taxon>Heteroptera</taxon>
        <taxon>Panheteroptera</taxon>
        <taxon>Cimicomorpha</taxon>
        <taxon>Miridae</taxon>
        <taxon>Dicyphina</taxon>
        <taxon>Nesidiocoris</taxon>
    </lineage>
</organism>
<protein>
    <recommendedName>
        <fullName evidence="4">Dynein regulatory complex protein 10</fullName>
    </recommendedName>
</protein>
<keyword evidence="5" id="KW-0963">Cytoplasm</keyword>
<evidence type="ECO:0000313" key="11">
    <source>
        <dbReference type="EMBL" id="BES97484.1"/>
    </source>
</evidence>
<gene>
    <name evidence="11" type="ORF">NTJ_10298</name>
</gene>
<dbReference type="PANTHER" id="PTHR31598">
    <property type="entry name" value="IQ DOMAIN-CONTAINING PROTEIN D"/>
    <property type="match status" value="1"/>
</dbReference>